<accession>A0A2X3D0N8</accession>
<evidence type="ECO:0000313" key="2">
    <source>
        <dbReference type="EMBL" id="SQC14295.1"/>
    </source>
</evidence>
<dbReference type="AlphaFoldDB" id="A0A2X3D0N8"/>
<proteinExistence type="predicted"/>
<dbReference type="Proteomes" id="UP000251088">
    <property type="component" value="Unassembled WGS sequence"/>
</dbReference>
<reference evidence="2 3" key="1">
    <citation type="submission" date="2018-06" db="EMBL/GenBank/DDBJ databases">
        <authorList>
            <consortium name="Pathogen Informatics"/>
            <person name="Doyle S."/>
        </authorList>
    </citation>
    <scope>NUCLEOTIDE SEQUENCE [LARGE SCALE GENOMIC DNA]</scope>
    <source>
        <strain evidence="2 3">NCTC9128</strain>
    </source>
</reference>
<organism evidence="2 3">
    <name type="scientific">Klebsiella pneumoniae</name>
    <dbReference type="NCBI Taxonomy" id="573"/>
    <lineage>
        <taxon>Bacteria</taxon>
        <taxon>Pseudomonadati</taxon>
        <taxon>Pseudomonadota</taxon>
        <taxon>Gammaproteobacteria</taxon>
        <taxon>Enterobacterales</taxon>
        <taxon>Enterobacteriaceae</taxon>
        <taxon>Klebsiella/Raoultella group</taxon>
        <taxon>Klebsiella</taxon>
        <taxon>Klebsiella pneumoniae complex</taxon>
    </lineage>
</organism>
<dbReference type="EMBL" id="UAWN01000011">
    <property type="protein sequence ID" value="SQC14295.1"/>
    <property type="molecule type" value="Genomic_DNA"/>
</dbReference>
<evidence type="ECO:0000256" key="1">
    <source>
        <dbReference type="SAM" id="MobiDB-lite"/>
    </source>
</evidence>
<evidence type="ECO:0000313" key="3">
    <source>
        <dbReference type="Proteomes" id="UP000251088"/>
    </source>
</evidence>
<sequence>MMTRAGGAIAWPSTVEELNIPTAVPRSLCAYQSLIDFTPAGINGASPIPRPMRSRIKCENELTIPVRACIADQKISPAPSTIRGPRRSNKIPEGSCAKP</sequence>
<name>A0A2X3D0N8_KLEPN</name>
<feature type="region of interest" description="Disordered" evidence="1">
    <location>
        <begin position="75"/>
        <end position="99"/>
    </location>
</feature>
<gene>
    <name evidence="2" type="ORF">NCTC9128_02377</name>
</gene>
<protein>
    <submittedName>
        <fullName evidence="2">Uncharacterized protein</fullName>
    </submittedName>
</protein>